<dbReference type="CDD" id="cd00054">
    <property type="entry name" value="EGF_CA"/>
    <property type="match status" value="2"/>
</dbReference>
<evidence type="ECO:0000256" key="3">
    <source>
        <dbReference type="ARBA" id="ARBA00023157"/>
    </source>
</evidence>
<feature type="region of interest" description="Disordered" evidence="6">
    <location>
        <begin position="160"/>
        <end position="185"/>
    </location>
</feature>
<dbReference type="EMBL" id="JXLN01010741">
    <property type="protein sequence ID" value="KPM06260.1"/>
    <property type="molecule type" value="Genomic_DNA"/>
</dbReference>
<dbReference type="Pfam" id="PF23106">
    <property type="entry name" value="EGF_Teneurin"/>
    <property type="match status" value="1"/>
</dbReference>
<dbReference type="PANTHER" id="PTHR11219">
    <property type="entry name" value="TENEURIN AND N-ACETYLGLUCOSAMINE-1-PHOSPHODIESTER ALPHA-N-ACETYLGLUCOSAMINIDASE"/>
    <property type="match status" value="1"/>
</dbReference>
<evidence type="ECO:0000259" key="8">
    <source>
        <dbReference type="PROSITE" id="PS50026"/>
    </source>
</evidence>
<keyword evidence="7" id="KW-0472">Membrane</keyword>
<evidence type="ECO:0000256" key="7">
    <source>
        <dbReference type="SAM" id="Phobius"/>
    </source>
</evidence>
<evidence type="ECO:0000256" key="1">
    <source>
        <dbReference type="ARBA" id="ARBA00022536"/>
    </source>
</evidence>
<feature type="disulfide bond" evidence="5">
    <location>
        <begin position="228"/>
        <end position="238"/>
    </location>
</feature>
<dbReference type="Pfam" id="PF25024">
    <property type="entry name" value="EGF_TEN"/>
    <property type="match status" value="1"/>
</dbReference>
<dbReference type="PROSITE" id="PS50026">
    <property type="entry name" value="EGF_3"/>
    <property type="match status" value="2"/>
</dbReference>
<feature type="disulfide bond" evidence="5">
    <location>
        <begin position="334"/>
        <end position="343"/>
    </location>
</feature>
<dbReference type="Proteomes" id="UP000616769">
    <property type="component" value="Unassembled WGS sequence"/>
</dbReference>
<feature type="domain" description="EGF-like" evidence="8">
    <location>
        <begin position="312"/>
        <end position="344"/>
    </location>
</feature>
<dbReference type="InterPro" id="IPR051216">
    <property type="entry name" value="Teneurin"/>
</dbReference>
<dbReference type="PANTHER" id="PTHR11219:SF72">
    <property type="entry name" value="TENEURIN-M"/>
    <property type="match status" value="1"/>
</dbReference>
<dbReference type="AlphaFoldDB" id="A0A132A767"/>
<accession>A0A132A767</accession>
<dbReference type="VEuPathDB" id="VectorBase:SSCA005610"/>
<reference evidence="9 10" key="1">
    <citation type="journal article" date="2015" name="Parasit. Vectors">
        <title>Draft genome of the scabies mite.</title>
        <authorList>
            <person name="Rider S.D.Jr."/>
            <person name="Morgan M.S."/>
            <person name="Arlian L.G."/>
        </authorList>
    </citation>
    <scope>NUCLEOTIDE SEQUENCE [LARGE SCALE GENOMIC DNA]</scope>
    <source>
        <strain evidence="9">Arlian Lab</strain>
    </source>
</reference>
<feature type="domain" description="EGF-like" evidence="8">
    <location>
        <begin position="224"/>
        <end position="255"/>
    </location>
</feature>
<dbReference type="FunFam" id="2.10.25.10:FF:000001">
    <property type="entry name" value="Tenascin C"/>
    <property type="match status" value="1"/>
</dbReference>
<evidence type="ECO:0000313" key="9">
    <source>
        <dbReference type="EMBL" id="KPM06260.1"/>
    </source>
</evidence>
<keyword evidence="4" id="KW-0325">Glycoprotein</keyword>
<dbReference type="Gene3D" id="2.10.25.10">
    <property type="entry name" value="Laminin"/>
    <property type="match status" value="2"/>
</dbReference>
<proteinExistence type="predicted"/>
<sequence>MDENILNHNYHHYYLFLFVTKLIINFDYLFISILGDQNQSPFHQQQSQQHHVPSTVSSFTNIQLLGHTYSQRVPSYGYWYLRYHQPESNLIKFNLTLPASQSSSSSSSSSFSINSRGDIGAPSILAFYGNRDKPATHTRYDFVEFISRVLTIPSLMYHQKRSKRSSNPSLSSSMTTTTTTQSNKPPSIIQKKFTKYLDNGIWFLTLYNDAPTFIDVQLDLNLANEELCPNNCRGHGVCVAGHCECDPGYQGESCEPCKCLYSIRFHRKFLLDFKEEKKSELTCPILCSGHGQYLNGECVCINGWKGKECHLREDECEIPNCNGHGDCLDGICHCFNGYKGEHCENGQ</sequence>
<name>A0A132A767_SARSC</name>
<keyword evidence="7" id="KW-0812">Transmembrane</keyword>
<dbReference type="FunFam" id="2.10.25.10:FF:000013">
    <property type="entry name" value="Teneurin transmembrane protein 4"/>
    <property type="match status" value="1"/>
</dbReference>
<dbReference type="SMART" id="SM00181">
    <property type="entry name" value="EGF"/>
    <property type="match status" value="3"/>
</dbReference>
<dbReference type="OrthoDB" id="442731at2759"/>
<dbReference type="PROSITE" id="PS00022">
    <property type="entry name" value="EGF_1"/>
    <property type="match status" value="2"/>
</dbReference>
<dbReference type="GO" id="GO:0008045">
    <property type="term" value="P:motor neuron axon guidance"/>
    <property type="evidence" value="ECO:0007669"/>
    <property type="project" value="TreeGrafter"/>
</dbReference>
<feature type="disulfide bond" evidence="5">
    <location>
        <begin position="245"/>
        <end position="254"/>
    </location>
</feature>
<feature type="transmembrane region" description="Helical" evidence="7">
    <location>
        <begin position="12"/>
        <end position="34"/>
    </location>
</feature>
<gene>
    <name evidence="9" type="ORF">QR98_0047340</name>
</gene>
<comment type="caution">
    <text evidence="5">Lacks conserved residue(s) required for the propagation of feature annotation.</text>
</comment>
<comment type="caution">
    <text evidence="9">The sequence shown here is derived from an EMBL/GenBank/DDBJ whole genome shotgun (WGS) entry which is preliminary data.</text>
</comment>
<dbReference type="InterPro" id="IPR057629">
    <property type="entry name" value="Teneurin1-4_GBD"/>
</dbReference>
<evidence type="ECO:0000256" key="2">
    <source>
        <dbReference type="ARBA" id="ARBA00022737"/>
    </source>
</evidence>
<keyword evidence="7" id="KW-1133">Transmembrane helix</keyword>
<evidence type="ECO:0000256" key="4">
    <source>
        <dbReference type="ARBA" id="ARBA00023180"/>
    </source>
</evidence>
<protein>
    <submittedName>
        <fullName evidence="9">Calcium-binding EGF-like domain containing protein</fullName>
    </submittedName>
</protein>
<dbReference type="Pfam" id="PF23093">
    <property type="entry name" value="GBD_Tenm3"/>
    <property type="match status" value="1"/>
</dbReference>
<dbReference type="InterPro" id="IPR000742">
    <property type="entry name" value="EGF"/>
</dbReference>
<evidence type="ECO:0000256" key="5">
    <source>
        <dbReference type="PROSITE-ProRule" id="PRU00076"/>
    </source>
</evidence>
<evidence type="ECO:0000256" key="6">
    <source>
        <dbReference type="SAM" id="MobiDB-lite"/>
    </source>
</evidence>
<keyword evidence="1 5" id="KW-0245">EGF-like domain</keyword>
<dbReference type="PROSITE" id="PS01186">
    <property type="entry name" value="EGF_2"/>
    <property type="match status" value="1"/>
</dbReference>
<organism evidence="9 10">
    <name type="scientific">Sarcoptes scabiei</name>
    <name type="common">Itch mite</name>
    <name type="synonym">Acarus scabiei</name>
    <dbReference type="NCBI Taxonomy" id="52283"/>
    <lineage>
        <taxon>Eukaryota</taxon>
        <taxon>Metazoa</taxon>
        <taxon>Ecdysozoa</taxon>
        <taxon>Arthropoda</taxon>
        <taxon>Chelicerata</taxon>
        <taxon>Arachnida</taxon>
        <taxon>Acari</taxon>
        <taxon>Acariformes</taxon>
        <taxon>Sarcoptiformes</taxon>
        <taxon>Astigmata</taxon>
        <taxon>Psoroptidia</taxon>
        <taxon>Sarcoptoidea</taxon>
        <taxon>Sarcoptidae</taxon>
        <taxon>Sarcoptinae</taxon>
        <taxon>Sarcoptes</taxon>
    </lineage>
</organism>
<keyword evidence="3 5" id="KW-1015">Disulfide bond</keyword>
<dbReference type="Gene3D" id="2.60.120.260">
    <property type="entry name" value="Galactose-binding domain-like"/>
    <property type="match status" value="1"/>
</dbReference>
<keyword evidence="2" id="KW-0677">Repeat</keyword>
<evidence type="ECO:0000313" key="10">
    <source>
        <dbReference type="Proteomes" id="UP000616769"/>
    </source>
</evidence>
<feature type="compositionally biased region" description="Low complexity" evidence="6">
    <location>
        <begin position="165"/>
        <end position="185"/>
    </location>
</feature>